<dbReference type="GO" id="GO:0016491">
    <property type="term" value="F:oxidoreductase activity"/>
    <property type="evidence" value="ECO:0007669"/>
    <property type="project" value="UniProtKB-KW"/>
</dbReference>
<dbReference type="InterPro" id="IPR036188">
    <property type="entry name" value="FAD/NAD-bd_sf"/>
</dbReference>
<dbReference type="SUPFAM" id="SSF54373">
    <property type="entry name" value="FAD-linked reductases, C-terminal domain"/>
    <property type="match status" value="1"/>
</dbReference>
<sequence>MDKIIVIGGGILGASAAFHLSLEGKDITLIDAEHEGRATSAGAGIIGPWLSQRRNKSWYNMARGGARFYPELIDSLADFNETDTGYKRVGGIHLHDIEERLQHKYKHALKRKENAPEIGDISLLTESETKSMFPYLREGYRSVHITGSARVDGRALNKALLQAASKNGVKIIKGEASLIREGDTVTGAEADGIKYSADKTLITTGAWTKKLLEPSGFQCKVVPQKGQIIHFRIPDRNEDWPVVMPHNEFYLLNFGKGRVVFGATKEDDAGYNVSPTLAGQQQIINACLELAPGLKNAEIIETRVGLRPFTPGFLPVFGKVPQMKNVYLADGLGASGLTSGPFLGKELAKLALELETELNPEDYELHDTITSPF</sequence>
<dbReference type="Pfam" id="PF01266">
    <property type="entry name" value="DAO"/>
    <property type="match status" value="1"/>
</dbReference>
<reference evidence="6 7" key="1">
    <citation type="submission" date="2024-01" db="EMBL/GenBank/DDBJ databases">
        <title>Complete Genome Sequence of Alkalicoccus halolimnae BZ-SZ-XJ29T, a Moderately Halophilic Bacterium Isolated from a Salt Lake.</title>
        <authorList>
            <person name="Zhao B."/>
        </authorList>
    </citation>
    <scope>NUCLEOTIDE SEQUENCE [LARGE SCALE GENOMIC DNA]</scope>
    <source>
        <strain evidence="6 7">BZ-SZ-XJ29</strain>
    </source>
</reference>
<keyword evidence="4 6" id="KW-0560">Oxidoreductase</keyword>
<gene>
    <name evidence="6" type="ORF">FTX54_008450</name>
</gene>
<dbReference type="Gene3D" id="3.30.9.10">
    <property type="entry name" value="D-Amino Acid Oxidase, subunit A, domain 2"/>
    <property type="match status" value="1"/>
</dbReference>
<dbReference type="GO" id="GO:0005737">
    <property type="term" value="C:cytoplasm"/>
    <property type="evidence" value="ECO:0007669"/>
    <property type="project" value="TreeGrafter"/>
</dbReference>
<proteinExistence type="inferred from homology"/>
<dbReference type="Proteomes" id="UP000321816">
    <property type="component" value="Chromosome"/>
</dbReference>
<evidence type="ECO:0000313" key="7">
    <source>
        <dbReference type="Proteomes" id="UP000321816"/>
    </source>
</evidence>
<comment type="cofactor">
    <cofactor evidence="1">
        <name>FAD</name>
        <dbReference type="ChEBI" id="CHEBI:57692"/>
    </cofactor>
</comment>
<dbReference type="RefSeq" id="WP_147802166.1">
    <property type="nucleotide sequence ID" value="NZ_CP144914.1"/>
</dbReference>
<keyword evidence="3" id="KW-0285">Flavoprotein</keyword>
<feature type="domain" description="FAD dependent oxidoreductase" evidence="5">
    <location>
        <begin position="3"/>
        <end position="350"/>
    </location>
</feature>
<dbReference type="EC" id="1.-.-.-" evidence="6"/>
<evidence type="ECO:0000256" key="4">
    <source>
        <dbReference type="ARBA" id="ARBA00023002"/>
    </source>
</evidence>
<dbReference type="InterPro" id="IPR006076">
    <property type="entry name" value="FAD-dep_OxRdtase"/>
</dbReference>
<dbReference type="AlphaFoldDB" id="A0A5C7FMJ0"/>
<comment type="similarity">
    <text evidence="2">Belongs to the DadA oxidoreductase family.</text>
</comment>
<dbReference type="SUPFAM" id="SSF51905">
    <property type="entry name" value="FAD/NAD(P)-binding domain"/>
    <property type="match status" value="1"/>
</dbReference>
<evidence type="ECO:0000256" key="1">
    <source>
        <dbReference type="ARBA" id="ARBA00001974"/>
    </source>
</evidence>
<evidence type="ECO:0000256" key="2">
    <source>
        <dbReference type="ARBA" id="ARBA00009410"/>
    </source>
</evidence>
<dbReference type="Gene3D" id="3.50.50.60">
    <property type="entry name" value="FAD/NAD(P)-binding domain"/>
    <property type="match status" value="1"/>
</dbReference>
<organism evidence="6 7">
    <name type="scientific">Alkalicoccus halolimnae</name>
    <dbReference type="NCBI Taxonomy" id="1667239"/>
    <lineage>
        <taxon>Bacteria</taxon>
        <taxon>Bacillati</taxon>
        <taxon>Bacillota</taxon>
        <taxon>Bacilli</taxon>
        <taxon>Bacillales</taxon>
        <taxon>Bacillaceae</taxon>
        <taxon>Alkalicoccus</taxon>
    </lineage>
</organism>
<dbReference type="PANTHER" id="PTHR13847:SF286">
    <property type="entry name" value="D-AMINO ACID DEHYDROGENASE"/>
    <property type="match status" value="1"/>
</dbReference>
<dbReference type="EMBL" id="CP144914">
    <property type="protein sequence ID" value="WWD81554.1"/>
    <property type="molecule type" value="Genomic_DNA"/>
</dbReference>
<dbReference type="OrthoDB" id="9805337at2"/>
<evidence type="ECO:0000256" key="3">
    <source>
        <dbReference type="ARBA" id="ARBA00022630"/>
    </source>
</evidence>
<dbReference type="PANTHER" id="PTHR13847">
    <property type="entry name" value="SARCOSINE DEHYDROGENASE-RELATED"/>
    <property type="match status" value="1"/>
</dbReference>
<accession>A0A5C7FMJ0</accession>
<evidence type="ECO:0000313" key="6">
    <source>
        <dbReference type="EMBL" id="WWD81554.1"/>
    </source>
</evidence>
<keyword evidence="7" id="KW-1185">Reference proteome</keyword>
<protein>
    <submittedName>
        <fullName evidence="6">FAD-dependent oxidoreductase</fullName>
        <ecNumber evidence="6">1.-.-.-</ecNumber>
    </submittedName>
</protein>
<name>A0A5C7FMJ0_9BACI</name>
<evidence type="ECO:0000259" key="5">
    <source>
        <dbReference type="Pfam" id="PF01266"/>
    </source>
</evidence>
<dbReference type="KEGG" id="ahal:FTX54_008450"/>